<dbReference type="Proteomes" id="UP000186817">
    <property type="component" value="Unassembled WGS sequence"/>
</dbReference>
<feature type="compositionally biased region" description="Basic and acidic residues" evidence="1">
    <location>
        <begin position="35"/>
        <end position="48"/>
    </location>
</feature>
<proteinExistence type="predicted"/>
<evidence type="ECO:0000313" key="2">
    <source>
        <dbReference type="EMBL" id="OLP98457.1"/>
    </source>
</evidence>
<keyword evidence="3" id="KW-1185">Reference proteome</keyword>
<evidence type="ECO:0000313" key="3">
    <source>
        <dbReference type="Proteomes" id="UP000186817"/>
    </source>
</evidence>
<name>A0A1Q9DTF8_SYMMI</name>
<sequence length="158" mass="16405">MGWLEGGVGKNVTQRRGDAIDIGRAGKGQGGAAAKEAKADHRETKPDMHGSVLGGHGSAHTPGKESDEGRWFTAPAATDLTGENDELALGGLPQFKGGDTRYSVSYDLHATLTLLGDIYIEASTESSAGKAGATDASRITPGWEYPCLAWRSAAAVVH</sequence>
<evidence type="ECO:0000256" key="1">
    <source>
        <dbReference type="SAM" id="MobiDB-lite"/>
    </source>
</evidence>
<protein>
    <submittedName>
        <fullName evidence="2">Uncharacterized protein</fullName>
    </submittedName>
</protein>
<organism evidence="2 3">
    <name type="scientific">Symbiodinium microadriaticum</name>
    <name type="common">Dinoflagellate</name>
    <name type="synonym">Zooxanthella microadriatica</name>
    <dbReference type="NCBI Taxonomy" id="2951"/>
    <lineage>
        <taxon>Eukaryota</taxon>
        <taxon>Sar</taxon>
        <taxon>Alveolata</taxon>
        <taxon>Dinophyceae</taxon>
        <taxon>Suessiales</taxon>
        <taxon>Symbiodiniaceae</taxon>
        <taxon>Symbiodinium</taxon>
    </lineage>
</organism>
<comment type="caution">
    <text evidence="2">The sequence shown here is derived from an EMBL/GenBank/DDBJ whole genome shotgun (WGS) entry which is preliminary data.</text>
</comment>
<gene>
    <name evidence="2" type="ORF">AK812_SmicGene19101</name>
</gene>
<feature type="region of interest" description="Disordered" evidence="1">
    <location>
        <begin position="1"/>
        <end position="70"/>
    </location>
</feature>
<accession>A0A1Q9DTF8</accession>
<reference evidence="2 3" key="1">
    <citation type="submission" date="2016-02" db="EMBL/GenBank/DDBJ databases">
        <title>Genome analysis of coral dinoflagellate symbionts highlights evolutionary adaptations to a symbiotic lifestyle.</title>
        <authorList>
            <person name="Aranda M."/>
            <person name="Li Y."/>
            <person name="Liew Y.J."/>
            <person name="Baumgarten S."/>
            <person name="Simakov O."/>
            <person name="Wilson M."/>
            <person name="Piel J."/>
            <person name="Ashoor H."/>
            <person name="Bougouffa S."/>
            <person name="Bajic V.B."/>
            <person name="Ryu T."/>
            <person name="Ravasi T."/>
            <person name="Bayer T."/>
            <person name="Micklem G."/>
            <person name="Kim H."/>
            <person name="Bhak J."/>
            <person name="Lajeunesse T.C."/>
            <person name="Voolstra C.R."/>
        </authorList>
    </citation>
    <scope>NUCLEOTIDE SEQUENCE [LARGE SCALE GENOMIC DNA]</scope>
    <source>
        <strain evidence="2 3">CCMP2467</strain>
    </source>
</reference>
<dbReference type="OrthoDB" id="10281976at2759"/>
<dbReference type="AlphaFoldDB" id="A0A1Q9DTF8"/>
<dbReference type="EMBL" id="LSRX01000396">
    <property type="protein sequence ID" value="OLP98457.1"/>
    <property type="molecule type" value="Genomic_DNA"/>
</dbReference>